<feature type="region of interest" description="Disordered" evidence="1">
    <location>
        <begin position="20"/>
        <end position="41"/>
    </location>
</feature>
<evidence type="ECO:0000256" key="1">
    <source>
        <dbReference type="SAM" id="MobiDB-lite"/>
    </source>
</evidence>
<protein>
    <submittedName>
        <fullName evidence="2">Uncharacterized protein</fullName>
    </submittedName>
</protein>
<keyword evidence="3" id="KW-1185">Reference proteome</keyword>
<organism evidence="2 3">
    <name type="scientific">Phytophthora oleae</name>
    <dbReference type="NCBI Taxonomy" id="2107226"/>
    <lineage>
        <taxon>Eukaryota</taxon>
        <taxon>Sar</taxon>
        <taxon>Stramenopiles</taxon>
        <taxon>Oomycota</taxon>
        <taxon>Peronosporomycetes</taxon>
        <taxon>Peronosporales</taxon>
        <taxon>Peronosporaceae</taxon>
        <taxon>Phytophthora</taxon>
    </lineage>
</organism>
<comment type="caution">
    <text evidence="2">The sequence shown here is derived from an EMBL/GenBank/DDBJ whole genome shotgun (WGS) entry which is preliminary data.</text>
</comment>
<sequence>MLRMEAENLEFTLQRLQEIKGKRSRTKDNQSSDNKSGGVWREACGRQLEQRLRAERENLHVRKNYEREAHVANRLENLLYKRPARWEMEYPETRSGFYTRRIEIPAGYMNQTAALIFDELSASINAFIVQ</sequence>
<evidence type="ECO:0000313" key="3">
    <source>
        <dbReference type="Proteomes" id="UP001632037"/>
    </source>
</evidence>
<gene>
    <name evidence="2" type="ORF">V7S43_002041</name>
</gene>
<accession>A0ABD3G2P8</accession>
<dbReference type="AlphaFoldDB" id="A0ABD3G2P8"/>
<dbReference type="EMBL" id="JBIMZQ010000003">
    <property type="protein sequence ID" value="KAL3672749.1"/>
    <property type="molecule type" value="Genomic_DNA"/>
</dbReference>
<proteinExistence type="predicted"/>
<name>A0ABD3G2P8_9STRA</name>
<evidence type="ECO:0000313" key="2">
    <source>
        <dbReference type="EMBL" id="KAL3672749.1"/>
    </source>
</evidence>
<dbReference type="Proteomes" id="UP001632037">
    <property type="component" value="Unassembled WGS sequence"/>
</dbReference>
<feature type="compositionally biased region" description="Basic and acidic residues" evidence="1">
    <location>
        <begin position="20"/>
        <end position="30"/>
    </location>
</feature>
<reference evidence="2 3" key="1">
    <citation type="submission" date="2024-09" db="EMBL/GenBank/DDBJ databases">
        <title>Genome sequencing and assembly of Phytophthora oleae, isolate VK10A, causative agent of rot of olive drupes.</title>
        <authorList>
            <person name="Conti Taguali S."/>
            <person name="Riolo M."/>
            <person name="La Spada F."/>
            <person name="Cacciola S.O."/>
            <person name="Dionisio G."/>
        </authorList>
    </citation>
    <scope>NUCLEOTIDE SEQUENCE [LARGE SCALE GENOMIC DNA]</scope>
    <source>
        <strain evidence="2 3">VK10A</strain>
    </source>
</reference>